<proteinExistence type="predicted"/>
<keyword evidence="3" id="KW-1185">Reference proteome</keyword>
<protein>
    <submittedName>
        <fullName evidence="2">Uncharacterized protein</fullName>
    </submittedName>
</protein>
<evidence type="ECO:0000256" key="1">
    <source>
        <dbReference type="SAM" id="SignalP"/>
    </source>
</evidence>
<name>A0A9P4TUG4_9PEZI</name>
<organism evidence="2 3">
    <name type="scientific">Tothia fuscella</name>
    <dbReference type="NCBI Taxonomy" id="1048955"/>
    <lineage>
        <taxon>Eukaryota</taxon>
        <taxon>Fungi</taxon>
        <taxon>Dikarya</taxon>
        <taxon>Ascomycota</taxon>
        <taxon>Pezizomycotina</taxon>
        <taxon>Dothideomycetes</taxon>
        <taxon>Pleosporomycetidae</taxon>
        <taxon>Venturiales</taxon>
        <taxon>Cylindrosympodiaceae</taxon>
        <taxon>Tothia</taxon>
    </lineage>
</organism>
<dbReference type="AlphaFoldDB" id="A0A9P4TUG4"/>
<accession>A0A9P4TUG4</accession>
<reference evidence="2" key="1">
    <citation type="journal article" date="2020" name="Stud. Mycol.">
        <title>101 Dothideomycetes genomes: a test case for predicting lifestyles and emergence of pathogens.</title>
        <authorList>
            <person name="Haridas S."/>
            <person name="Albert R."/>
            <person name="Binder M."/>
            <person name="Bloem J."/>
            <person name="Labutti K."/>
            <person name="Salamov A."/>
            <person name="Andreopoulos B."/>
            <person name="Baker S."/>
            <person name="Barry K."/>
            <person name="Bills G."/>
            <person name="Bluhm B."/>
            <person name="Cannon C."/>
            <person name="Castanera R."/>
            <person name="Culley D."/>
            <person name="Daum C."/>
            <person name="Ezra D."/>
            <person name="Gonzalez J."/>
            <person name="Henrissat B."/>
            <person name="Kuo A."/>
            <person name="Liang C."/>
            <person name="Lipzen A."/>
            <person name="Lutzoni F."/>
            <person name="Magnuson J."/>
            <person name="Mondo S."/>
            <person name="Nolan M."/>
            <person name="Ohm R."/>
            <person name="Pangilinan J."/>
            <person name="Park H.-J."/>
            <person name="Ramirez L."/>
            <person name="Alfaro M."/>
            <person name="Sun H."/>
            <person name="Tritt A."/>
            <person name="Yoshinaga Y."/>
            <person name="Zwiers L.-H."/>
            <person name="Turgeon B."/>
            <person name="Goodwin S."/>
            <person name="Spatafora J."/>
            <person name="Crous P."/>
            <person name="Grigoriev I."/>
        </authorList>
    </citation>
    <scope>NUCLEOTIDE SEQUENCE</scope>
    <source>
        <strain evidence="2">CBS 130266</strain>
    </source>
</reference>
<sequence>MLLFKIFPVLLAAIAAAVPTNPQALTAATNHFEKRNATKEGCVYMCMFPRWEGPCEYKDFKFGECVSFINTTWYQHILSLTPQPGVMCDLSVDWRDCASASNVGKGIKYPGIDDMIEHSRDDQIGSMMCYEG</sequence>
<keyword evidence="1" id="KW-0732">Signal</keyword>
<dbReference type="Proteomes" id="UP000800235">
    <property type="component" value="Unassembled WGS sequence"/>
</dbReference>
<gene>
    <name evidence="2" type="ORF">EJ08DRAFT_738035</name>
</gene>
<feature type="signal peptide" evidence="1">
    <location>
        <begin position="1"/>
        <end position="17"/>
    </location>
</feature>
<evidence type="ECO:0000313" key="2">
    <source>
        <dbReference type="EMBL" id="KAF2422091.1"/>
    </source>
</evidence>
<comment type="caution">
    <text evidence="2">The sequence shown here is derived from an EMBL/GenBank/DDBJ whole genome shotgun (WGS) entry which is preliminary data.</text>
</comment>
<evidence type="ECO:0000313" key="3">
    <source>
        <dbReference type="Proteomes" id="UP000800235"/>
    </source>
</evidence>
<dbReference type="EMBL" id="MU007094">
    <property type="protein sequence ID" value="KAF2422091.1"/>
    <property type="molecule type" value="Genomic_DNA"/>
</dbReference>
<feature type="chain" id="PRO_5040345062" evidence="1">
    <location>
        <begin position="18"/>
        <end position="132"/>
    </location>
</feature>